<reference evidence="1 2" key="3">
    <citation type="journal article" date="2022" name="Microbiol. Spectr.">
        <title>Folding features and dynamics of 3D genome architecture in plant fungal pathogens.</title>
        <authorList>
            <person name="Xia C."/>
        </authorList>
    </citation>
    <scope>NUCLEOTIDE SEQUENCE [LARGE SCALE GENOMIC DNA]</scope>
    <source>
        <strain evidence="1 2">93-210</strain>
    </source>
</reference>
<evidence type="ECO:0000313" key="1">
    <source>
        <dbReference type="EMBL" id="KAI7955328.1"/>
    </source>
</evidence>
<accession>A0ACC0ELI8</accession>
<comment type="caution">
    <text evidence="1">The sequence shown here is derived from an EMBL/GenBank/DDBJ whole genome shotgun (WGS) entry which is preliminary data.</text>
</comment>
<reference evidence="2" key="1">
    <citation type="journal article" date="2018" name="BMC Genomics">
        <title>Genomic insights into host adaptation between the wheat stripe rust pathogen (Puccinia striiformis f. sp. tritici) and the barley stripe rust pathogen (Puccinia striiformis f. sp. hordei).</title>
        <authorList>
            <person name="Xia C."/>
            <person name="Wang M."/>
            <person name="Yin C."/>
            <person name="Cornejo O.E."/>
            <person name="Hulbert S.H."/>
            <person name="Chen X."/>
        </authorList>
    </citation>
    <scope>NUCLEOTIDE SEQUENCE [LARGE SCALE GENOMIC DNA]</scope>
    <source>
        <strain evidence="2">93-210</strain>
    </source>
</reference>
<dbReference type="EMBL" id="CM045869">
    <property type="protein sequence ID" value="KAI7955328.1"/>
    <property type="molecule type" value="Genomic_DNA"/>
</dbReference>
<name>A0ACC0ELI8_9BASI</name>
<keyword evidence="2" id="KW-1185">Reference proteome</keyword>
<evidence type="ECO:0000313" key="2">
    <source>
        <dbReference type="Proteomes" id="UP001060170"/>
    </source>
</evidence>
<sequence length="67" mass="7484">MVARHLLHYRPSAEFTRDLIPSPSEPFLTAPREPALRAMEELVWKHERIGQAQTVGKSGTLGSLSTN</sequence>
<dbReference type="Proteomes" id="UP001060170">
    <property type="component" value="Chromosome 5"/>
</dbReference>
<protein>
    <submittedName>
        <fullName evidence="1">Uncharacterized protein</fullName>
    </submittedName>
</protein>
<gene>
    <name evidence="1" type="ORF">MJO28_005728</name>
</gene>
<organism evidence="1 2">
    <name type="scientific">Puccinia striiformis f. sp. tritici</name>
    <dbReference type="NCBI Taxonomy" id="168172"/>
    <lineage>
        <taxon>Eukaryota</taxon>
        <taxon>Fungi</taxon>
        <taxon>Dikarya</taxon>
        <taxon>Basidiomycota</taxon>
        <taxon>Pucciniomycotina</taxon>
        <taxon>Pucciniomycetes</taxon>
        <taxon>Pucciniales</taxon>
        <taxon>Pucciniaceae</taxon>
        <taxon>Puccinia</taxon>
    </lineage>
</organism>
<proteinExistence type="predicted"/>
<reference evidence="2" key="2">
    <citation type="journal article" date="2018" name="Mol. Plant Microbe Interact.">
        <title>Genome sequence resources for the wheat stripe rust pathogen (Puccinia striiformis f. sp. tritici) and the barley stripe rust pathogen (Puccinia striiformis f. sp. hordei).</title>
        <authorList>
            <person name="Xia C."/>
            <person name="Wang M."/>
            <person name="Yin C."/>
            <person name="Cornejo O.E."/>
            <person name="Hulbert S.H."/>
            <person name="Chen X."/>
        </authorList>
    </citation>
    <scope>NUCLEOTIDE SEQUENCE [LARGE SCALE GENOMIC DNA]</scope>
    <source>
        <strain evidence="2">93-210</strain>
    </source>
</reference>